<reference evidence="6" key="1">
    <citation type="submission" date="2025-08" db="UniProtKB">
        <authorList>
            <consortium name="RefSeq"/>
        </authorList>
    </citation>
    <scope>IDENTIFICATION</scope>
    <source>
        <tissue evidence="6">Testes</tissue>
    </source>
</reference>
<evidence type="ECO:0000313" key="6">
    <source>
        <dbReference type="RefSeq" id="XP_006819043.1"/>
    </source>
</evidence>
<keyword evidence="5" id="KW-1185">Reference proteome</keyword>
<feature type="region of interest" description="Disordered" evidence="3">
    <location>
        <begin position="151"/>
        <end position="188"/>
    </location>
</feature>
<gene>
    <name evidence="6" type="primary">LOC100368288</name>
</gene>
<dbReference type="GeneID" id="100368288"/>
<sequence length="291" mass="32505">MCNPVRHECMSQLFTTNEGKLVFVSECQEIEACVQESQNEPKANNCDYPPLAVVTKCRYCCHDGNLTNELYCMPPEVPTEEPQWNICSCWGDPHCRSFDGRRFTVVGGECYYQLTSITHNGRRIQVEVDYTESDGRLRINSLRIIVTDTKGRGAENNSQKNNADNGKGIGPPVGKGNKKSKRDTETVTELEVGVNDGETPVEIRVNDVIGVFTLHQFEDKTWKFSLSTEEDGNIDVAVLWLPHHAIHIEIKKPLNELNIEGICGDSDGDPIDDYTGDVQVFAEGFADCAEL</sequence>
<feature type="domain" description="VWFD" evidence="4">
    <location>
        <begin position="85"/>
        <end position="291"/>
    </location>
</feature>
<proteinExistence type="predicted"/>
<dbReference type="Proteomes" id="UP000694865">
    <property type="component" value="Unplaced"/>
</dbReference>
<name>A0ABM0MGA2_SACKO</name>
<evidence type="ECO:0000256" key="3">
    <source>
        <dbReference type="SAM" id="MobiDB-lite"/>
    </source>
</evidence>
<evidence type="ECO:0000256" key="2">
    <source>
        <dbReference type="ARBA" id="ARBA00023180"/>
    </source>
</evidence>
<keyword evidence="1" id="KW-1015">Disulfide bond</keyword>
<dbReference type="PROSITE" id="PS51233">
    <property type="entry name" value="VWFD"/>
    <property type="match status" value="1"/>
</dbReference>
<evidence type="ECO:0000259" key="4">
    <source>
        <dbReference type="PROSITE" id="PS51233"/>
    </source>
</evidence>
<dbReference type="Pfam" id="PF00094">
    <property type="entry name" value="VWD"/>
    <property type="match status" value="1"/>
</dbReference>
<accession>A0ABM0MGA2</accession>
<dbReference type="InterPro" id="IPR050780">
    <property type="entry name" value="Mucin_vWF_Thrombospondin_sf"/>
</dbReference>
<dbReference type="PANTHER" id="PTHR11339">
    <property type="entry name" value="EXTRACELLULAR MATRIX GLYCOPROTEIN RELATED"/>
    <property type="match status" value="1"/>
</dbReference>
<feature type="compositionally biased region" description="Polar residues" evidence="3">
    <location>
        <begin position="155"/>
        <end position="164"/>
    </location>
</feature>
<evidence type="ECO:0000313" key="5">
    <source>
        <dbReference type="Proteomes" id="UP000694865"/>
    </source>
</evidence>
<keyword evidence="2" id="KW-0325">Glycoprotein</keyword>
<protein>
    <submittedName>
        <fullName evidence="6">Uncharacterized protein LOC100368288</fullName>
    </submittedName>
</protein>
<evidence type="ECO:0000256" key="1">
    <source>
        <dbReference type="ARBA" id="ARBA00023157"/>
    </source>
</evidence>
<dbReference type="RefSeq" id="XP_006819043.1">
    <property type="nucleotide sequence ID" value="XM_006818980.1"/>
</dbReference>
<organism evidence="5 6">
    <name type="scientific">Saccoglossus kowalevskii</name>
    <name type="common">Acorn worm</name>
    <dbReference type="NCBI Taxonomy" id="10224"/>
    <lineage>
        <taxon>Eukaryota</taxon>
        <taxon>Metazoa</taxon>
        <taxon>Hemichordata</taxon>
        <taxon>Enteropneusta</taxon>
        <taxon>Harrimaniidae</taxon>
        <taxon>Saccoglossus</taxon>
    </lineage>
</organism>
<dbReference type="InterPro" id="IPR001846">
    <property type="entry name" value="VWF_type-D"/>
</dbReference>